<dbReference type="InterPro" id="IPR013088">
    <property type="entry name" value="Znf_NHR/GATA"/>
</dbReference>
<comment type="similarity">
    <text evidence="2">Belongs to the nuclear hormone receptor family. NR2 subfamily.</text>
</comment>
<dbReference type="InterPro" id="IPR001723">
    <property type="entry name" value="Nuclear_hrmn_rcpt"/>
</dbReference>
<evidence type="ECO:0000256" key="12">
    <source>
        <dbReference type="SAM" id="MobiDB-lite"/>
    </source>
</evidence>
<feature type="region of interest" description="Disordered" evidence="12">
    <location>
        <begin position="1"/>
        <end position="21"/>
    </location>
</feature>
<dbReference type="FunFam" id="1.10.565.10:FF:000026">
    <property type="entry name" value="Hepatocyte nuclear factor 4"/>
    <property type="match status" value="1"/>
</dbReference>
<dbReference type="PRINTS" id="PR00398">
    <property type="entry name" value="STRDHORMONER"/>
</dbReference>
<dbReference type="PROSITE" id="PS00031">
    <property type="entry name" value="NUCLEAR_REC_DBD_1"/>
    <property type="match status" value="1"/>
</dbReference>
<dbReference type="SUPFAM" id="SSF57716">
    <property type="entry name" value="Glucocorticoid receptor-like (DNA-binding domain)"/>
    <property type="match status" value="1"/>
</dbReference>
<evidence type="ECO:0000256" key="7">
    <source>
        <dbReference type="ARBA" id="ARBA00023125"/>
    </source>
</evidence>
<feature type="region of interest" description="Disordered" evidence="12">
    <location>
        <begin position="409"/>
        <end position="430"/>
    </location>
</feature>
<keyword evidence="9 11" id="KW-0675">Receptor</keyword>
<evidence type="ECO:0000256" key="1">
    <source>
        <dbReference type="ARBA" id="ARBA00004123"/>
    </source>
</evidence>
<evidence type="ECO:0008006" key="17">
    <source>
        <dbReference type="Google" id="ProtNLM"/>
    </source>
</evidence>
<dbReference type="PANTHER" id="PTHR24083">
    <property type="entry name" value="NUCLEAR HORMONE RECEPTOR"/>
    <property type="match status" value="1"/>
</dbReference>
<evidence type="ECO:0000259" key="14">
    <source>
        <dbReference type="PROSITE" id="PS51843"/>
    </source>
</evidence>
<evidence type="ECO:0000256" key="6">
    <source>
        <dbReference type="ARBA" id="ARBA00023015"/>
    </source>
</evidence>
<dbReference type="InterPro" id="IPR050274">
    <property type="entry name" value="Nuclear_hormone_rcpt_NR2"/>
</dbReference>
<dbReference type="PROSITE" id="PS51843">
    <property type="entry name" value="NR_LBD"/>
    <property type="match status" value="1"/>
</dbReference>
<evidence type="ECO:0000256" key="11">
    <source>
        <dbReference type="RuleBase" id="RU004334"/>
    </source>
</evidence>
<dbReference type="Proteomes" id="UP001159428">
    <property type="component" value="Unassembled WGS sequence"/>
</dbReference>
<evidence type="ECO:0000256" key="2">
    <source>
        <dbReference type="ARBA" id="ARBA00006421"/>
    </source>
</evidence>
<dbReference type="AlphaFoldDB" id="A0AAU9W4L6"/>
<dbReference type="SMART" id="SM00430">
    <property type="entry name" value="HOLI"/>
    <property type="match status" value="1"/>
</dbReference>
<dbReference type="EMBL" id="CALNXJ010000006">
    <property type="protein sequence ID" value="CAH3042176.1"/>
    <property type="molecule type" value="Genomic_DNA"/>
</dbReference>
<dbReference type="CDD" id="cd06960">
    <property type="entry name" value="NR_DBD_HNF4A"/>
    <property type="match status" value="1"/>
</dbReference>
<keyword evidence="10 11" id="KW-0539">Nucleus</keyword>
<evidence type="ECO:0000256" key="10">
    <source>
        <dbReference type="ARBA" id="ARBA00023242"/>
    </source>
</evidence>
<dbReference type="GO" id="GO:0005634">
    <property type="term" value="C:nucleus"/>
    <property type="evidence" value="ECO:0007669"/>
    <property type="project" value="UniProtKB-SubCell"/>
</dbReference>
<evidence type="ECO:0000256" key="4">
    <source>
        <dbReference type="ARBA" id="ARBA00022771"/>
    </source>
</evidence>
<feature type="region of interest" description="Disordered" evidence="12">
    <location>
        <begin position="359"/>
        <end position="380"/>
    </location>
</feature>
<protein>
    <recommendedName>
        <fullName evidence="17">Hepatocyte nuclear factor 4</fullName>
    </recommendedName>
</protein>
<dbReference type="Gene3D" id="3.30.50.10">
    <property type="entry name" value="Erythroid Transcription Factor GATA-1, subunit A"/>
    <property type="match status" value="1"/>
</dbReference>
<keyword evidence="5 11" id="KW-0862">Zinc</keyword>
<dbReference type="Gene3D" id="1.10.565.10">
    <property type="entry name" value="Retinoid X Receptor"/>
    <property type="match status" value="1"/>
</dbReference>
<keyword evidence="16" id="KW-1185">Reference proteome</keyword>
<keyword evidence="7 11" id="KW-0238">DNA-binding</keyword>
<sequence length="430" mass="47470">MTDKLLNGVKQAESSSKSDDADNGACLICGDKATGKHYGASSCDGCKGFFRRSVRKNHVYACRFQRACVINKDKRNQCRYCRLRKCFRAGMKKEAVQNERDTISKRPRGEEADSKFGLTTDVLLSAEILSRPATSPPVETLSMDKEANYSDICESMRQQLLVLVEWAKHIPAFCELMLDDQVALLRAHASEHLILGVSRRSMSLKDVLLLGNDLVIPRTAADAEVRRISTRVLDEVVEPMKEWNVDDTEHACLKAIVFFNPDAKGLSDSQKIKSLRFEVQTMLEDYIAKDQYDSRGKFGELLLMLPTMQSIAKEMIDQVQFARLFGMVKVDSLLSEMLLGGTNIAEQLDAASIVPMASPPPPAVPTPQSPVNPLPPNRPDLFSPGLVNVPGPSVAGPMQSVPMVQDRKYVPGPSTALPGGVVPKTERFDT</sequence>
<comment type="subcellular location">
    <subcellularLocation>
        <location evidence="1 11">Nucleus</location>
    </subcellularLocation>
</comment>
<dbReference type="PROSITE" id="PS51030">
    <property type="entry name" value="NUCLEAR_REC_DBD_2"/>
    <property type="match status" value="1"/>
</dbReference>
<dbReference type="FunFam" id="3.30.50.10:FF:000012">
    <property type="entry name" value="Hepatocyte nuclear factor 4, alpha"/>
    <property type="match status" value="1"/>
</dbReference>
<dbReference type="Pfam" id="PF00104">
    <property type="entry name" value="Hormone_recep"/>
    <property type="match status" value="1"/>
</dbReference>
<evidence type="ECO:0000256" key="5">
    <source>
        <dbReference type="ARBA" id="ARBA00022833"/>
    </source>
</evidence>
<organism evidence="15 16">
    <name type="scientific">Pocillopora meandrina</name>
    <dbReference type="NCBI Taxonomy" id="46732"/>
    <lineage>
        <taxon>Eukaryota</taxon>
        <taxon>Metazoa</taxon>
        <taxon>Cnidaria</taxon>
        <taxon>Anthozoa</taxon>
        <taxon>Hexacorallia</taxon>
        <taxon>Scleractinia</taxon>
        <taxon>Astrocoeniina</taxon>
        <taxon>Pocilloporidae</taxon>
        <taxon>Pocillopora</taxon>
    </lineage>
</organism>
<evidence type="ECO:0000313" key="16">
    <source>
        <dbReference type="Proteomes" id="UP001159428"/>
    </source>
</evidence>
<evidence type="ECO:0000256" key="3">
    <source>
        <dbReference type="ARBA" id="ARBA00022723"/>
    </source>
</evidence>
<evidence type="ECO:0000259" key="13">
    <source>
        <dbReference type="PROSITE" id="PS51030"/>
    </source>
</evidence>
<dbReference type="CDD" id="cd06931">
    <property type="entry name" value="NR_LBD_HNF4_like"/>
    <property type="match status" value="1"/>
</dbReference>
<feature type="compositionally biased region" description="Pro residues" evidence="12">
    <location>
        <begin position="359"/>
        <end position="378"/>
    </location>
</feature>
<comment type="caution">
    <text evidence="15">The sequence shown here is derived from an EMBL/GenBank/DDBJ whole genome shotgun (WGS) entry which is preliminary data.</text>
</comment>
<reference evidence="15 16" key="1">
    <citation type="submission" date="2022-05" db="EMBL/GenBank/DDBJ databases">
        <authorList>
            <consortium name="Genoscope - CEA"/>
            <person name="William W."/>
        </authorList>
    </citation>
    <scope>NUCLEOTIDE SEQUENCE [LARGE SCALE GENOMIC DNA]</scope>
</reference>
<proteinExistence type="inferred from homology"/>
<accession>A0AAU9W4L6</accession>
<dbReference type="InterPro" id="IPR035500">
    <property type="entry name" value="NHR-like_dom_sf"/>
</dbReference>
<keyword evidence="8 11" id="KW-0804">Transcription</keyword>
<dbReference type="SMART" id="SM00399">
    <property type="entry name" value="ZnF_C4"/>
    <property type="match status" value="1"/>
</dbReference>
<dbReference type="GO" id="GO:0003707">
    <property type="term" value="F:nuclear steroid receptor activity"/>
    <property type="evidence" value="ECO:0007669"/>
    <property type="project" value="InterPro"/>
</dbReference>
<dbReference type="InterPro" id="IPR000003">
    <property type="entry name" value="Retinoid-X_rcpt/HNF4"/>
</dbReference>
<feature type="domain" description="Nuclear receptor" evidence="13">
    <location>
        <begin position="23"/>
        <end position="98"/>
    </location>
</feature>
<keyword evidence="6 11" id="KW-0805">Transcription regulation</keyword>
<dbReference type="GO" id="GO:0008270">
    <property type="term" value="F:zinc ion binding"/>
    <property type="evidence" value="ECO:0007669"/>
    <property type="project" value="UniProtKB-KW"/>
</dbReference>
<dbReference type="InterPro" id="IPR049635">
    <property type="entry name" value="HNF4_LBD"/>
</dbReference>
<dbReference type="GO" id="GO:0000978">
    <property type="term" value="F:RNA polymerase II cis-regulatory region sequence-specific DNA binding"/>
    <property type="evidence" value="ECO:0007669"/>
    <property type="project" value="InterPro"/>
</dbReference>
<dbReference type="PRINTS" id="PR00545">
    <property type="entry name" value="RETINOIDXR"/>
</dbReference>
<evidence type="ECO:0000256" key="8">
    <source>
        <dbReference type="ARBA" id="ARBA00023163"/>
    </source>
</evidence>
<gene>
    <name evidence="15" type="ORF">PMEA_00028652</name>
</gene>
<keyword evidence="3 11" id="KW-0479">Metal-binding</keyword>
<dbReference type="SUPFAM" id="SSF48508">
    <property type="entry name" value="Nuclear receptor ligand-binding domain"/>
    <property type="match status" value="1"/>
</dbReference>
<dbReference type="InterPro" id="IPR001628">
    <property type="entry name" value="Znf_hrmn_rcpt"/>
</dbReference>
<evidence type="ECO:0000256" key="9">
    <source>
        <dbReference type="ARBA" id="ARBA00023170"/>
    </source>
</evidence>
<dbReference type="Pfam" id="PF00105">
    <property type="entry name" value="zf-C4"/>
    <property type="match status" value="1"/>
</dbReference>
<dbReference type="PRINTS" id="PR00047">
    <property type="entry name" value="STROIDFINGER"/>
</dbReference>
<dbReference type="InterPro" id="IPR049636">
    <property type="entry name" value="HNF4-like_DBD"/>
</dbReference>
<dbReference type="InterPro" id="IPR000536">
    <property type="entry name" value="Nucl_hrmn_rcpt_lig-bd"/>
</dbReference>
<evidence type="ECO:0000313" key="15">
    <source>
        <dbReference type="EMBL" id="CAH3042176.1"/>
    </source>
</evidence>
<keyword evidence="4 11" id="KW-0863">Zinc-finger</keyword>
<feature type="domain" description="NR LBD" evidence="14">
    <location>
        <begin position="119"/>
        <end position="341"/>
    </location>
</feature>
<name>A0AAU9W4L6_9CNID</name>